<organism evidence="1 2">
    <name type="scientific">Portunus trituberculatus</name>
    <name type="common">Swimming crab</name>
    <name type="synonym">Neptunus trituberculatus</name>
    <dbReference type="NCBI Taxonomy" id="210409"/>
    <lineage>
        <taxon>Eukaryota</taxon>
        <taxon>Metazoa</taxon>
        <taxon>Ecdysozoa</taxon>
        <taxon>Arthropoda</taxon>
        <taxon>Crustacea</taxon>
        <taxon>Multicrustacea</taxon>
        <taxon>Malacostraca</taxon>
        <taxon>Eumalacostraca</taxon>
        <taxon>Eucarida</taxon>
        <taxon>Decapoda</taxon>
        <taxon>Pleocyemata</taxon>
        <taxon>Brachyura</taxon>
        <taxon>Eubrachyura</taxon>
        <taxon>Portunoidea</taxon>
        <taxon>Portunidae</taxon>
        <taxon>Portuninae</taxon>
        <taxon>Portunus</taxon>
    </lineage>
</organism>
<evidence type="ECO:0000313" key="1">
    <source>
        <dbReference type="EMBL" id="MPC82522.1"/>
    </source>
</evidence>
<accession>A0A5B7IF73</accession>
<protein>
    <submittedName>
        <fullName evidence="1">Uncharacterized protein</fullName>
    </submittedName>
</protein>
<keyword evidence="2" id="KW-1185">Reference proteome</keyword>
<name>A0A5B7IF73_PORTR</name>
<sequence length="77" mass="8548">MSEAEDPPKRSCEREATATIISSRLAPSRAACVPAALPRSRLTPASKSLTLPYSSHFLHHFRNSKHNHRTTRKAHSS</sequence>
<evidence type="ECO:0000313" key="2">
    <source>
        <dbReference type="Proteomes" id="UP000324222"/>
    </source>
</evidence>
<dbReference type="AlphaFoldDB" id="A0A5B7IF73"/>
<dbReference type="Proteomes" id="UP000324222">
    <property type="component" value="Unassembled WGS sequence"/>
</dbReference>
<dbReference type="EMBL" id="VSRR010059999">
    <property type="protein sequence ID" value="MPC82522.1"/>
    <property type="molecule type" value="Genomic_DNA"/>
</dbReference>
<proteinExistence type="predicted"/>
<gene>
    <name evidence="1" type="ORF">E2C01_077194</name>
</gene>
<comment type="caution">
    <text evidence="1">The sequence shown here is derived from an EMBL/GenBank/DDBJ whole genome shotgun (WGS) entry which is preliminary data.</text>
</comment>
<reference evidence="1 2" key="1">
    <citation type="submission" date="2019-05" db="EMBL/GenBank/DDBJ databases">
        <title>Another draft genome of Portunus trituberculatus and its Hox gene families provides insights of decapod evolution.</title>
        <authorList>
            <person name="Jeong J.-H."/>
            <person name="Song I."/>
            <person name="Kim S."/>
            <person name="Choi T."/>
            <person name="Kim D."/>
            <person name="Ryu S."/>
            <person name="Kim W."/>
        </authorList>
    </citation>
    <scope>NUCLEOTIDE SEQUENCE [LARGE SCALE GENOMIC DNA]</scope>
    <source>
        <tissue evidence="1">Muscle</tissue>
    </source>
</reference>